<keyword evidence="1" id="KW-0812">Transmembrane</keyword>
<keyword evidence="1" id="KW-1133">Transmembrane helix</keyword>
<name>A0ABR3JGB5_9AGAR</name>
<accession>A0ABR3JGB5</accession>
<organism evidence="2 3">
    <name type="scientific">Hohenbuehelia grisea</name>
    <dbReference type="NCBI Taxonomy" id="104357"/>
    <lineage>
        <taxon>Eukaryota</taxon>
        <taxon>Fungi</taxon>
        <taxon>Dikarya</taxon>
        <taxon>Basidiomycota</taxon>
        <taxon>Agaricomycotina</taxon>
        <taxon>Agaricomycetes</taxon>
        <taxon>Agaricomycetidae</taxon>
        <taxon>Agaricales</taxon>
        <taxon>Pleurotineae</taxon>
        <taxon>Pleurotaceae</taxon>
        <taxon>Hohenbuehelia</taxon>
    </lineage>
</organism>
<dbReference type="EMBL" id="JASNQZ010000007">
    <property type="protein sequence ID" value="KAL0954413.1"/>
    <property type="molecule type" value="Genomic_DNA"/>
</dbReference>
<gene>
    <name evidence="2" type="ORF">HGRIS_003399</name>
</gene>
<comment type="caution">
    <text evidence="2">The sequence shown here is derived from an EMBL/GenBank/DDBJ whole genome shotgun (WGS) entry which is preliminary data.</text>
</comment>
<sequence>MIIPINLAPSGSNPSLPSGLANISHDEVVLIELQGALEVESAEPGERNGKLVGTLRIDDKTVSLFFLKKLGVWAVPLLWLFFPNTITACCGWVIRVLLASGVALSTLYSLGFPSGPSVRWIPVNSCGCLYPVSRITRTKGRHIPHNWVNGLVVFHG</sequence>
<evidence type="ECO:0000256" key="1">
    <source>
        <dbReference type="SAM" id="Phobius"/>
    </source>
</evidence>
<feature type="transmembrane region" description="Helical" evidence="1">
    <location>
        <begin position="70"/>
        <end position="86"/>
    </location>
</feature>
<keyword evidence="3" id="KW-1185">Reference proteome</keyword>
<evidence type="ECO:0000313" key="2">
    <source>
        <dbReference type="EMBL" id="KAL0954413.1"/>
    </source>
</evidence>
<keyword evidence="1" id="KW-0472">Membrane</keyword>
<protein>
    <submittedName>
        <fullName evidence="2">Uncharacterized protein</fullName>
    </submittedName>
</protein>
<proteinExistence type="predicted"/>
<dbReference type="Proteomes" id="UP001556367">
    <property type="component" value="Unassembled WGS sequence"/>
</dbReference>
<reference evidence="3" key="1">
    <citation type="submission" date="2024-06" db="EMBL/GenBank/DDBJ databases">
        <title>Multi-omics analyses provide insights into the biosynthesis of the anticancer antibiotic pleurotin in Hohenbuehelia grisea.</title>
        <authorList>
            <person name="Weaver J.A."/>
            <person name="Alberti F."/>
        </authorList>
    </citation>
    <scope>NUCLEOTIDE SEQUENCE [LARGE SCALE GENOMIC DNA]</scope>
    <source>
        <strain evidence="3">T-177</strain>
    </source>
</reference>
<evidence type="ECO:0000313" key="3">
    <source>
        <dbReference type="Proteomes" id="UP001556367"/>
    </source>
</evidence>